<evidence type="ECO:0000256" key="3">
    <source>
        <dbReference type="ARBA" id="ARBA00022552"/>
    </source>
</evidence>
<dbReference type="InterPro" id="IPR001650">
    <property type="entry name" value="Helicase_C-like"/>
</dbReference>
<dbReference type="EC" id="3.6.4.13" evidence="14"/>
<sequence length="614" mass="69860">MTTSSLDWDSLSYKLQPWILEGISSLGYDSMTPVQASTIPLFCKHKDVVVEAVTGSGKTMAYIIPVLEKIAQYYAQDLPLLRGDVLAMILLPTRELASQVQRNFDQLLKFQPDDNKITTQLLVGAVGSVREDVYSFLQNRPQILIGTVGRMLEFLGSSNVKPKSLQVLVLDEADRLLDLGFSHDVLTIIEKLPRQRRTGLFSATISSAGSDIFKTGLANPVRIVVKNNNSDGSKNAVPDSLGISYISLTTDKKIKTLLELLFKYHYKKAIVYLPTCVGVQYFYLLLQALINNLDLPISSEDLNLFSIHGKLETAARLKALNGFADSFASKSVLLTTDVAARGLDIPEVDLVIQLDPPTDPDMFLHRSGRTGRANKVGKAIVMLNEGRELDYIDFMKVRNVHISELKFNGDLELDEISQAMHSWLLDDRARYDLAVRAMVAFVKSYSKHTASSIFRLQGLDYIKLCRMYGLFRVPKMPETKFITKEKYEEENVDEEGWIIKVDMDSYKYSHPDKEEKRLEELRTHKKLKESKLRAAKRREQKAKNASWSLQTKQKEIKQERRSITEQRQLAKERERIANYNSDDEENEVDWKDAIREQKRRKTTSTAVQGSFDDL</sequence>
<dbReference type="CDD" id="cd18787">
    <property type="entry name" value="SF2_C_DEAD"/>
    <property type="match status" value="1"/>
</dbReference>
<dbReference type="InParanoid" id="C4QVR4"/>
<dbReference type="Gene3D" id="3.40.50.300">
    <property type="entry name" value="P-loop containing nucleotide triphosphate hydrolases"/>
    <property type="match status" value="2"/>
</dbReference>
<dbReference type="GO" id="GO:0003724">
    <property type="term" value="F:RNA helicase activity"/>
    <property type="evidence" value="ECO:0007669"/>
    <property type="project" value="UniProtKB-EC"/>
</dbReference>
<name>C4QVR4_KOMPG</name>
<dbReference type="CDD" id="cd17960">
    <property type="entry name" value="DEADc_DDX55"/>
    <property type="match status" value="1"/>
</dbReference>
<keyword evidence="9" id="KW-0175">Coiled coil</keyword>
<dbReference type="OMA" id="AYKEHEC"/>
<evidence type="ECO:0000313" key="19">
    <source>
        <dbReference type="EMBL" id="CAY67337.1"/>
    </source>
</evidence>
<evidence type="ECO:0000256" key="14">
    <source>
        <dbReference type="RuleBase" id="RU365068"/>
    </source>
</evidence>
<keyword evidence="5 13" id="KW-0378">Hydrolase</keyword>
<evidence type="ECO:0000256" key="9">
    <source>
        <dbReference type="ARBA" id="ARBA00023054"/>
    </source>
</evidence>
<proteinExistence type="inferred from homology"/>
<evidence type="ECO:0000313" key="20">
    <source>
        <dbReference type="Proteomes" id="UP000000314"/>
    </source>
</evidence>
<dbReference type="InterPro" id="IPR000629">
    <property type="entry name" value="RNA-helicase_DEAD-box_CS"/>
</dbReference>
<comment type="catalytic activity">
    <reaction evidence="14">
        <text>ATP + H2O = ADP + phosphate + H(+)</text>
        <dbReference type="Rhea" id="RHEA:13065"/>
        <dbReference type="ChEBI" id="CHEBI:15377"/>
        <dbReference type="ChEBI" id="CHEBI:15378"/>
        <dbReference type="ChEBI" id="CHEBI:30616"/>
        <dbReference type="ChEBI" id="CHEBI:43474"/>
        <dbReference type="ChEBI" id="CHEBI:456216"/>
        <dbReference type="EC" id="3.6.4.13"/>
    </reaction>
</comment>
<dbReference type="RefSeq" id="XP_002489618.1">
    <property type="nucleotide sequence ID" value="XM_002489573.1"/>
</dbReference>
<comment type="similarity">
    <text evidence="11">Belongs to the DEAD box helicase family. DDX55/SPB4 subfamily.</text>
</comment>
<dbReference type="InterPro" id="IPR011545">
    <property type="entry name" value="DEAD/DEAH_box_helicase_dom"/>
</dbReference>
<feature type="short sequence motif" description="Q motif" evidence="12">
    <location>
        <begin position="8"/>
        <end position="36"/>
    </location>
</feature>
<evidence type="ECO:0000259" key="17">
    <source>
        <dbReference type="PROSITE" id="PS51194"/>
    </source>
</evidence>
<organism evidence="19 20">
    <name type="scientific">Komagataella phaffii (strain GS115 / ATCC 20864)</name>
    <name type="common">Yeast</name>
    <name type="synonym">Pichia pastoris</name>
    <dbReference type="NCBI Taxonomy" id="644223"/>
    <lineage>
        <taxon>Eukaryota</taxon>
        <taxon>Fungi</taxon>
        <taxon>Dikarya</taxon>
        <taxon>Ascomycota</taxon>
        <taxon>Saccharomycotina</taxon>
        <taxon>Pichiomycetes</taxon>
        <taxon>Pichiales</taxon>
        <taxon>Pichiaceae</taxon>
        <taxon>Komagataella</taxon>
    </lineage>
</organism>
<dbReference type="GO" id="GO:0005654">
    <property type="term" value="C:nucleoplasm"/>
    <property type="evidence" value="ECO:0007669"/>
    <property type="project" value="EnsemblFungi"/>
</dbReference>
<keyword evidence="20" id="KW-1185">Reference proteome</keyword>
<dbReference type="GO" id="GO:0016887">
    <property type="term" value="F:ATP hydrolysis activity"/>
    <property type="evidence" value="ECO:0007669"/>
    <property type="project" value="RHEA"/>
</dbReference>
<dbReference type="SMR" id="C4QVR4"/>
<dbReference type="GO" id="GO:0005730">
    <property type="term" value="C:nucleolus"/>
    <property type="evidence" value="ECO:0007669"/>
    <property type="project" value="UniProtKB-SubCell"/>
</dbReference>
<dbReference type="KEGG" id="ppa:PAS_chr1-3_0272"/>
<evidence type="ECO:0000256" key="13">
    <source>
        <dbReference type="RuleBase" id="RU000492"/>
    </source>
</evidence>
<dbReference type="PROSITE" id="PS51195">
    <property type="entry name" value="Q_MOTIF"/>
    <property type="match status" value="1"/>
</dbReference>
<evidence type="ECO:0000256" key="12">
    <source>
        <dbReference type="PROSITE-ProRule" id="PRU00552"/>
    </source>
</evidence>
<comment type="subcellular location">
    <subcellularLocation>
        <location evidence="1">Nucleus</location>
        <location evidence="1">Nucleolus</location>
    </subcellularLocation>
</comment>
<keyword evidence="3" id="KW-0698">rRNA processing</keyword>
<keyword evidence="4 13" id="KW-0547">Nucleotide-binding</keyword>
<evidence type="ECO:0000256" key="2">
    <source>
        <dbReference type="ARBA" id="ARBA00022517"/>
    </source>
</evidence>
<keyword evidence="7 13" id="KW-0067">ATP-binding</keyword>
<accession>C4QVR4</accession>
<comment type="function">
    <text evidence="14">RNA helicase.</text>
</comment>
<dbReference type="PANTHER" id="PTHR24031">
    <property type="entry name" value="RNA HELICASE"/>
    <property type="match status" value="1"/>
</dbReference>
<evidence type="ECO:0000256" key="5">
    <source>
        <dbReference type="ARBA" id="ARBA00022801"/>
    </source>
</evidence>
<evidence type="ECO:0000256" key="7">
    <source>
        <dbReference type="ARBA" id="ARBA00022840"/>
    </source>
</evidence>
<dbReference type="PROSITE" id="PS51192">
    <property type="entry name" value="HELICASE_ATP_BIND_1"/>
    <property type="match status" value="1"/>
</dbReference>
<dbReference type="SMART" id="SM01178">
    <property type="entry name" value="DUF4217"/>
    <property type="match status" value="1"/>
</dbReference>
<dbReference type="PROSITE" id="PS51194">
    <property type="entry name" value="HELICASE_CTER"/>
    <property type="match status" value="1"/>
</dbReference>
<evidence type="ECO:0000259" key="16">
    <source>
        <dbReference type="PROSITE" id="PS51192"/>
    </source>
</evidence>
<keyword evidence="8 14" id="KW-0694">RNA-binding</keyword>
<dbReference type="eggNOG" id="KOG0345">
    <property type="taxonomic scope" value="Eukaryota"/>
</dbReference>
<dbReference type="GeneID" id="8196840"/>
<dbReference type="PROSITE" id="PS00039">
    <property type="entry name" value="DEAD_ATP_HELICASE"/>
    <property type="match status" value="1"/>
</dbReference>
<dbReference type="SMART" id="SM00487">
    <property type="entry name" value="DEXDc"/>
    <property type="match status" value="1"/>
</dbReference>
<dbReference type="SUPFAM" id="SSF52540">
    <property type="entry name" value="P-loop containing nucleoside triphosphate hydrolases"/>
    <property type="match status" value="1"/>
</dbReference>
<dbReference type="Pfam" id="PF23681">
    <property type="entry name" value="CTT_SPB4"/>
    <property type="match status" value="1"/>
</dbReference>
<evidence type="ECO:0000256" key="1">
    <source>
        <dbReference type="ARBA" id="ARBA00004604"/>
    </source>
</evidence>
<dbReference type="GO" id="GO:0000470">
    <property type="term" value="P:maturation of LSU-rRNA"/>
    <property type="evidence" value="ECO:0007669"/>
    <property type="project" value="EnsemblFungi"/>
</dbReference>
<dbReference type="InterPro" id="IPR014001">
    <property type="entry name" value="Helicase_ATP-bd"/>
</dbReference>
<comment type="domain">
    <text evidence="14">The Q motif is unique to and characteristic of the DEAD box family of RNA helicases and controls ATP binding and hydrolysis.</text>
</comment>
<feature type="domain" description="Helicase C-terminal" evidence="17">
    <location>
        <begin position="253"/>
        <end position="413"/>
    </location>
</feature>
<evidence type="ECO:0000256" key="4">
    <source>
        <dbReference type="ARBA" id="ARBA00022741"/>
    </source>
</evidence>
<dbReference type="GO" id="GO:1902626">
    <property type="term" value="P:assembly of large subunit precursor of preribosome"/>
    <property type="evidence" value="ECO:0007669"/>
    <property type="project" value="EnsemblFungi"/>
</dbReference>
<dbReference type="GO" id="GO:0030687">
    <property type="term" value="C:preribosome, large subunit precursor"/>
    <property type="evidence" value="ECO:0007669"/>
    <property type="project" value="EnsemblFungi"/>
</dbReference>
<feature type="region of interest" description="Disordered" evidence="15">
    <location>
        <begin position="532"/>
        <end position="614"/>
    </location>
</feature>
<dbReference type="InterPro" id="IPR025313">
    <property type="entry name" value="SPB4-like_CTE"/>
</dbReference>
<reference evidence="19 20" key="1">
    <citation type="journal article" date="2009" name="Nat. Biotechnol.">
        <title>Genome sequence of the recombinant protein production host Pichia pastoris.</title>
        <authorList>
            <person name="De Schutter K."/>
            <person name="Lin Y.C."/>
            <person name="Tiels P."/>
            <person name="Van Hecke A."/>
            <person name="Glinka S."/>
            <person name="Weber-Lehmann J."/>
            <person name="Rouze P."/>
            <person name="Van de Peer Y."/>
            <person name="Callewaert N."/>
        </authorList>
    </citation>
    <scope>NUCLEOTIDE SEQUENCE [LARGE SCALE GENOMIC DNA]</scope>
    <source>
        <strain evidence="20">GS115 / ATCC 20864</strain>
    </source>
</reference>
<gene>
    <name evidence="19" type="ordered locus">PAS_chr1-3_0272</name>
</gene>
<dbReference type="GO" id="GO:0005524">
    <property type="term" value="F:ATP binding"/>
    <property type="evidence" value="ECO:0007669"/>
    <property type="project" value="UniProtKB-UniRule"/>
</dbReference>
<feature type="compositionally biased region" description="Basic and acidic residues" evidence="15">
    <location>
        <begin position="552"/>
        <end position="576"/>
    </location>
</feature>
<dbReference type="GO" id="GO:0003723">
    <property type="term" value="F:RNA binding"/>
    <property type="evidence" value="ECO:0007669"/>
    <property type="project" value="UniProtKB-UniRule"/>
</dbReference>
<feature type="domain" description="DEAD-box RNA helicase Q" evidence="18">
    <location>
        <begin position="8"/>
        <end position="36"/>
    </location>
</feature>
<dbReference type="InterPro" id="IPR014014">
    <property type="entry name" value="RNA_helicase_DEAD_Q_motif"/>
</dbReference>
<protein>
    <recommendedName>
        <fullName evidence="14">ATP-dependent RNA helicase</fullName>
        <ecNumber evidence="14">3.6.4.13</ecNumber>
    </recommendedName>
</protein>
<dbReference type="FunCoup" id="C4QVR4">
    <property type="interactions" value="1215"/>
</dbReference>
<dbReference type="InterPro" id="IPR027417">
    <property type="entry name" value="P-loop_NTPase"/>
</dbReference>
<keyword evidence="10" id="KW-0539">Nucleus</keyword>
<dbReference type="Proteomes" id="UP000000314">
    <property type="component" value="Chromosome 1"/>
</dbReference>
<dbReference type="Pfam" id="PF13959">
    <property type="entry name" value="CTE_SPB4"/>
    <property type="match status" value="1"/>
</dbReference>
<evidence type="ECO:0000256" key="8">
    <source>
        <dbReference type="ARBA" id="ARBA00022884"/>
    </source>
</evidence>
<dbReference type="SMART" id="SM00490">
    <property type="entry name" value="HELICc"/>
    <property type="match status" value="1"/>
</dbReference>
<dbReference type="InterPro" id="IPR056330">
    <property type="entry name" value="CTT_SPB4"/>
</dbReference>
<keyword evidence="6 13" id="KW-0347">Helicase</keyword>
<dbReference type="EMBL" id="FN392319">
    <property type="protein sequence ID" value="CAY67337.1"/>
    <property type="molecule type" value="Genomic_DNA"/>
</dbReference>
<dbReference type="AlphaFoldDB" id="C4QVR4"/>
<feature type="domain" description="Helicase ATP-binding" evidence="16">
    <location>
        <begin position="39"/>
        <end position="223"/>
    </location>
</feature>
<dbReference type="STRING" id="644223.C4QVR4"/>
<dbReference type="Pfam" id="PF00270">
    <property type="entry name" value="DEAD"/>
    <property type="match status" value="1"/>
</dbReference>
<evidence type="ECO:0000256" key="15">
    <source>
        <dbReference type="SAM" id="MobiDB-lite"/>
    </source>
</evidence>
<evidence type="ECO:0000259" key="18">
    <source>
        <dbReference type="PROSITE" id="PS51195"/>
    </source>
</evidence>
<keyword evidence="2" id="KW-0690">Ribosome biogenesis</keyword>
<evidence type="ECO:0000256" key="6">
    <source>
        <dbReference type="ARBA" id="ARBA00022806"/>
    </source>
</evidence>
<dbReference type="HOGENOM" id="CLU_003041_26_4_1"/>
<dbReference type="OrthoDB" id="7396459at2759"/>
<dbReference type="Pfam" id="PF00271">
    <property type="entry name" value="Helicase_C"/>
    <property type="match status" value="1"/>
</dbReference>
<dbReference type="GO" id="GO:0030686">
    <property type="term" value="C:90S preribosome"/>
    <property type="evidence" value="ECO:0007669"/>
    <property type="project" value="EnsemblFungi"/>
</dbReference>
<evidence type="ECO:0000256" key="10">
    <source>
        <dbReference type="ARBA" id="ARBA00023242"/>
    </source>
</evidence>
<evidence type="ECO:0000256" key="11">
    <source>
        <dbReference type="ARBA" id="ARBA00038002"/>
    </source>
</evidence>